<evidence type="ECO:0000256" key="5">
    <source>
        <dbReference type="ARBA" id="ARBA00022970"/>
    </source>
</evidence>
<dbReference type="GO" id="GO:0016020">
    <property type="term" value="C:membrane"/>
    <property type="evidence" value="ECO:0007669"/>
    <property type="project" value="UniProtKB-SubCell"/>
</dbReference>
<keyword evidence="3" id="KW-0813">Transport</keyword>
<proteinExistence type="inferred from homology"/>
<organism evidence="12 13">
    <name type="scientific">Artemisia annua</name>
    <name type="common">Sweet wormwood</name>
    <dbReference type="NCBI Taxonomy" id="35608"/>
    <lineage>
        <taxon>Eukaryota</taxon>
        <taxon>Viridiplantae</taxon>
        <taxon>Streptophyta</taxon>
        <taxon>Embryophyta</taxon>
        <taxon>Tracheophyta</taxon>
        <taxon>Spermatophyta</taxon>
        <taxon>Magnoliopsida</taxon>
        <taxon>eudicotyledons</taxon>
        <taxon>Gunneridae</taxon>
        <taxon>Pentapetalae</taxon>
        <taxon>asterids</taxon>
        <taxon>campanulids</taxon>
        <taxon>Asterales</taxon>
        <taxon>Asteraceae</taxon>
        <taxon>Asteroideae</taxon>
        <taxon>Anthemideae</taxon>
        <taxon>Artemisiinae</taxon>
        <taxon>Artemisia</taxon>
    </lineage>
</organism>
<evidence type="ECO:0000256" key="3">
    <source>
        <dbReference type="ARBA" id="ARBA00022448"/>
    </source>
</evidence>
<evidence type="ECO:0000259" key="11">
    <source>
        <dbReference type="Pfam" id="PF01490"/>
    </source>
</evidence>
<dbReference type="Pfam" id="PF00244">
    <property type="entry name" value="14-3-3"/>
    <property type="match status" value="1"/>
</dbReference>
<dbReference type="GO" id="GO:0006865">
    <property type="term" value="P:amino acid transport"/>
    <property type="evidence" value="ECO:0007669"/>
    <property type="project" value="UniProtKB-KW"/>
</dbReference>
<dbReference type="InterPro" id="IPR013057">
    <property type="entry name" value="AA_transpt_TM"/>
</dbReference>
<evidence type="ECO:0000256" key="6">
    <source>
        <dbReference type="ARBA" id="ARBA00022989"/>
    </source>
</evidence>
<comment type="caution">
    <text evidence="12">The sequence shown here is derived from an EMBL/GenBank/DDBJ whole genome shotgun (WGS) entry which is preliminary data.</text>
</comment>
<sequence>MAGGHELLHEDQQSTNDDDTTIRTGTLWTTVAHIITAAVISSGVLSLAWSTAQLGWIGGPIALISFAFVTYISSFLLSDCYRSPDPVTGTRNRSFTNAVRVILVGTLAGGKYENSDVCVAVILGSGSNASYVDRAQVMPESQRRHHASNEMADGKMGKLQKLDQLQAQPQKATQLMLNLNRIFYLKLKGDYFRYFAEFKTGYDRKEAANSTLLAYKSSQD</sequence>
<evidence type="ECO:0000313" key="12">
    <source>
        <dbReference type="EMBL" id="PWA87603.1"/>
    </source>
</evidence>
<dbReference type="Gene3D" id="3.40.367.20">
    <property type="match status" value="1"/>
</dbReference>
<evidence type="ECO:0000256" key="4">
    <source>
        <dbReference type="ARBA" id="ARBA00022692"/>
    </source>
</evidence>
<dbReference type="Gene3D" id="1.20.190.20">
    <property type="entry name" value="14-3-3 domain"/>
    <property type="match status" value="1"/>
</dbReference>
<comment type="subcellular location">
    <subcellularLocation>
        <location evidence="1">Membrane</location>
    </subcellularLocation>
</comment>
<feature type="compositionally biased region" description="Basic and acidic residues" evidence="8">
    <location>
        <begin position="1"/>
        <end position="12"/>
    </location>
</feature>
<dbReference type="AlphaFoldDB" id="A0A2U1PPB0"/>
<evidence type="ECO:0000256" key="1">
    <source>
        <dbReference type="ARBA" id="ARBA00004370"/>
    </source>
</evidence>
<dbReference type="Pfam" id="PF01490">
    <property type="entry name" value="Aa_trans"/>
    <property type="match status" value="1"/>
</dbReference>
<feature type="domain" description="Amino acid transporter transmembrane" evidence="11">
    <location>
        <begin position="24"/>
        <end position="103"/>
    </location>
</feature>
<dbReference type="STRING" id="35608.A0A2U1PPB0"/>
<keyword evidence="5" id="KW-0029">Amino-acid transport</keyword>
<keyword evidence="13" id="KW-1185">Reference proteome</keyword>
<dbReference type="SUPFAM" id="SSF48445">
    <property type="entry name" value="14-3-3 protein"/>
    <property type="match status" value="1"/>
</dbReference>
<dbReference type="InterPro" id="IPR036815">
    <property type="entry name" value="14-3-3_dom_sf"/>
</dbReference>
<dbReference type="OrthoDB" id="40134at2759"/>
<evidence type="ECO:0000259" key="10">
    <source>
        <dbReference type="Pfam" id="PF00244"/>
    </source>
</evidence>
<evidence type="ECO:0000256" key="2">
    <source>
        <dbReference type="ARBA" id="ARBA00006141"/>
    </source>
</evidence>
<feature type="region of interest" description="Disordered" evidence="8">
    <location>
        <begin position="1"/>
        <end position="20"/>
    </location>
</feature>
<comment type="similarity">
    <text evidence="2">Belongs to the 14-3-3 family.</text>
</comment>
<dbReference type="InterPro" id="IPR023410">
    <property type="entry name" value="14-3-3_domain"/>
</dbReference>
<name>A0A2U1PPB0_ARTAN</name>
<feature type="transmembrane region" description="Helical" evidence="9">
    <location>
        <begin position="56"/>
        <end position="77"/>
    </location>
</feature>
<dbReference type="EMBL" id="PKPP01000899">
    <property type="protein sequence ID" value="PWA87603.1"/>
    <property type="molecule type" value="Genomic_DNA"/>
</dbReference>
<evidence type="ECO:0000256" key="9">
    <source>
        <dbReference type="SAM" id="Phobius"/>
    </source>
</evidence>
<feature type="transmembrane region" description="Helical" evidence="9">
    <location>
        <begin position="27"/>
        <end position="49"/>
    </location>
</feature>
<reference evidence="12 13" key="1">
    <citation type="journal article" date="2018" name="Mol. Plant">
        <title>The genome of Artemisia annua provides insight into the evolution of Asteraceae family and artemisinin biosynthesis.</title>
        <authorList>
            <person name="Shen Q."/>
            <person name="Zhang L."/>
            <person name="Liao Z."/>
            <person name="Wang S."/>
            <person name="Yan T."/>
            <person name="Shi P."/>
            <person name="Liu M."/>
            <person name="Fu X."/>
            <person name="Pan Q."/>
            <person name="Wang Y."/>
            <person name="Lv Z."/>
            <person name="Lu X."/>
            <person name="Zhang F."/>
            <person name="Jiang W."/>
            <person name="Ma Y."/>
            <person name="Chen M."/>
            <person name="Hao X."/>
            <person name="Li L."/>
            <person name="Tang Y."/>
            <person name="Lv G."/>
            <person name="Zhou Y."/>
            <person name="Sun X."/>
            <person name="Brodelius P.E."/>
            <person name="Rose J.K.C."/>
            <person name="Tang K."/>
        </authorList>
    </citation>
    <scope>NUCLEOTIDE SEQUENCE [LARGE SCALE GENOMIC DNA]</scope>
    <source>
        <strain evidence="13">cv. Huhao1</strain>
        <tissue evidence="12">Leaf</tissue>
    </source>
</reference>
<evidence type="ECO:0000256" key="8">
    <source>
        <dbReference type="SAM" id="MobiDB-lite"/>
    </source>
</evidence>
<evidence type="ECO:0000313" key="13">
    <source>
        <dbReference type="Proteomes" id="UP000245207"/>
    </source>
</evidence>
<gene>
    <name evidence="12" type="ORF">CTI12_AA132850</name>
</gene>
<keyword evidence="6 9" id="KW-1133">Transmembrane helix</keyword>
<dbReference type="InterPro" id="IPR000308">
    <property type="entry name" value="14-3-3"/>
</dbReference>
<dbReference type="PANTHER" id="PTHR48017">
    <property type="entry name" value="OS05G0424000 PROTEIN-RELATED"/>
    <property type="match status" value="1"/>
</dbReference>
<accession>A0A2U1PPB0</accession>
<dbReference type="Proteomes" id="UP000245207">
    <property type="component" value="Unassembled WGS sequence"/>
</dbReference>
<keyword evidence="4 9" id="KW-0812">Transmembrane</keyword>
<evidence type="ECO:0000256" key="7">
    <source>
        <dbReference type="ARBA" id="ARBA00023136"/>
    </source>
</evidence>
<feature type="domain" description="14-3-3" evidence="10">
    <location>
        <begin position="180"/>
        <end position="218"/>
    </location>
</feature>
<keyword evidence="7 9" id="KW-0472">Membrane</keyword>
<protein>
    <submittedName>
        <fullName evidence="12">Amino acid transporter, transmembrane domain-containing protein</fullName>
    </submittedName>
</protein>
<dbReference type="PRINTS" id="PR00305">
    <property type="entry name" value="1433ZETA"/>
</dbReference>